<dbReference type="InterPro" id="IPR003593">
    <property type="entry name" value="AAA+_ATPase"/>
</dbReference>
<dbReference type="Gene3D" id="1.25.40.10">
    <property type="entry name" value="Tetratricopeptide repeat domain"/>
    <property type="match status" value="1"/>
</dbReference>
<dbReference type="Gene3D" id="3.40.50.300">
    <property type="entry name" value="P-loop containing nucleotide triphosphate hydrolases"/>
    <property type="match status" value="1"/>
</dbReference>
<dbReference type="AlphaFoldDB" id="A0A0N9I2D4"/>
<dbReference type="InterPro" id="IPR027417">
    <property type="entry name" value="P-loop_NTPase"/>
</dbReference>
<evidence type="ECO:0000313" key="3">
    <source>
        <dbReference type="Proteomes" id="UP000063699"/>
    </source>
</evidence>
<name>A0A0N9I2D4_9PSEU</name>
<dbReference type="KEGG" id="kphy:AOZ06_19905"/>
<evidence type="ECO:0000259" key="1">
    <source>
        <dbReference type="SMART" id="SM00382"/>
    </source>
</evidence>
<keyword evidence="3" id="KW-1185">Reference proteome</keyword>
<dbReference type="SMART" id="SM00028">
    <property type="entry name" value="TPR"/>
    <property type="match status" value="5"/>
</dbReference>
<dbReference type="SMART" id="SM00382">
    <property type="entry name" value="AAA"/>
    <property type="match status" value="1"/>
</dbReference>
<dbReference type="STRING" id="860235.AOZ06_19905"/>
<dbReference type="PANTHER" id="PTHR47691:SF3">
    <property type="entry name" value="HTH-TYPE TRANSCRIPTIONAL REGULATOR RV0890C-RELATED"/>
    <property type="match status" value="1"/>
</dbReference>
<dbReference type="OrthoDB" id="581105at2"/>
<protein>
    <recommendedName>
        <fullName evidence="1">AAA+ ATPase domain-containing protein</fullName>
    </recommendedName>
</protein>
<dbReference type="SUPFAM" id="SSF52540">
    <property type="entry name" value="P-loop containing nucleoside triphosphate hydrolases"/>
    <property type="match status" value="1"/>
</dbReference>
<dbReference type="InterPro" id="IPR010982">
    <property type="entry name" value="Lambda_DNA-bd_dom_sf"/>
</dbReference>
<reference evidence="2 3" key="1">
    <citation type="submission" date="2015-07" db="EMBL/GenBank/DDBJ databases">
        <title>Genome sequencing of Kibdelosporangium phytohabitans.</title>
        <authorList>
            <person name="Qin S."/>
            <person name="Xing K."/>
        </authorList>
    </citation>
    <scope>NUCLEOTIDE SEQUENCE [LARGE SCALE GENOMIC DNA]</scope>
    <source>
        <strain evidence="2 3">KLBMP1111</strain>
    </source>
</reference>
<dbReference type="PANTHER" id="PTHR47691">
    <property type="entry name" value="REGULATOR-RELATED"/>
    <property type="match status" value="1"/>
</dbReference>
<dbReference type="InterPro" id="IPR041664">
    <property type="entry name" value="AAA_16"/>
</dbReference>
<organism evidence="2 3">
    <name type="scientific">Kibdelosporangium phytohabitans</name>
    <dbReference type="NCBI Taxonomy" id="860235"/>
    <lineage>
        <taxon>Bacteria</taxon>
        <taxon>Bacillati</taxon>
        <taxon>Actinomycetota</taxon>
        <taxon>Actinomycetes</taxon>
        <taxon>Pseudonocardiales</taxon>
        <taxon>Pseudonocardiaceae</taxon>
        <taxon>Kibdelosporangium</taxon>
    </lineage>
</organism>
<dbReference type="GO" id="GO:0003677">
    <property type="term" value="F:DNA binding"/>
    <property type="evidence" value="ECO:0007669"/>
    <property type="project" value="InterPro"/>
</dbReference>
<proteinExistence type="predicted"/>
<dbReference type="Pfam" id="PF13424">
    <property type="entry name" value="TPR_12"/>
    <property type="match status" value="1"/>
</dbReference>
<accession>A0A0N9I2D4</accession>
<dbReference type="Pfam" id="PF13191">
    <property type="entry name" value="AAA_16"/>
    <property type="match status" value="1"/>
</dbReference>
<feature type="domain" description="AAA+ ATPase" evidence="1">
    <location>
        <begin position="102"/>
        <end position="242"/>
    </location>
</feature>
<sequence>MTAFSQELDLLLARRGLSWRKLARLTGYTPGWLIKIKNGAPPSAELARRCDEVLEAGGSLIALTHAQPVRPAQLPAATASFVGRKEELRKLAEALREEDSGSVRVVTIEGPPGTGKTALALRLAGDVAAGFPDGHLYIDLNGFSDDGVPVPPEQALEEFLGALEVPPDEIPARLAGRAALLRSVLAQRRVLVVLDNAANSGQVKHLLPGGCGCAVIVTSRNRLSGLAVRIHSTRVALGPLSSIDSARLLSTMITGERAGDVDALAELSHRCAHVPLALRIAAEQVNNRPGVPIRQLAEDLAVVDDDSAVRTVFSWSYRGLDTATARMFRLVSLHPGTLVCVSAAAALTGETHQRAQSLLKSLASMHLVEQAGREWYRLHDLLRLYGRECSRVEDSDDERLAAVRRLTEWYLHSALAANEAMAPFRVHVLELPRTAVTAMVFDDQVSASRWCDAELPNMVPVARMARENGFQDAVWQLAVAMFDYLLLRKPWGTWIAGHELALDTPDRRARAWVQTNLALACRWVRDFDRSAALYADAMAVRDEIGDSHGRAWILEGLAALAIDRGEAGQARQYAEQALTLFARLGDVEGQAASVLALSEVHRVRGEFDEALSTARRALRMCEEIDDLYGQGRKLVAMADVHVALGEHSEALDCVGRSLVVRRAVGDRWGEADSLTRRGDILRDVGDTRLGEKAWLAALALYEELADPRAADIRARLML</sequence>
<dbReference type="RefSeq" id="WP_054290782.1">
    <property type="nucleotide sequence ID" value="NZ_CP012752.1"/>
</dbReference>
<dbReference type="PRINTS" id="PR00364">
    <property type="entry name" value="DISEASERSIST"/>
</dbReference>
<evidence type="ECO:0000313" key="2">
    <source>
        <dbReference type="EMBL" id="ALG08876.1"/>
    </source>
</evidence>
<gene>
    <name evidence="2" type="ORF">AOZ06_19905</name>
</gene>
<dbReference type="InterPro" id="IPR019734">
    <property type="entry name" value="TPR_rpt"/>
</dbReference>
<dbReference type="SUPFAM" id="SSF48452">
    <property type="entry name" value="TPR-like"/>
    <property type="match status" value="1"/>
</dbReference>
<dbReference type="Proteomes" id="UP000063699">
    <property type="component" value="Chromosome"/>
</dbReference>
<dbReference type="InterPro" id="IPR011990">
    <property type="entry name" value="TPR-like_helical_dom_sf"/>
</dbReference>
<dbReference type="SUPFAM" id="SSF47413">
    <property type="entry name" value="lambda repressor-like DNA-binding domains"/>
    <property type="match status" value="1"/>
</dbReference>
<dbReference type="EMBL" id="CP012752">
    <property type="protein sequence ID" value="ALG08876.1"/>
    <property type="molecule type" value="Genomic_DNA"/>
</dbReference>